<dbReference type="Proteomes" id="UP000034215">
    <property type="component" value="Unassembled WGS sequence"/>
</dbReference>
<reference evidence="8 9" key="1">
    <citation type="journal article" date="2015" name="Nature">
        <title>rRNA introns, odd ribosomes, and small enigmatic genomes across a large radiation of phyla.</title>
        <authorList>
            <person name="Brown C.T."/>
            <person name="Hug L.A."/>
            <person name="Thomas B.C."/>
            <person name="Sharon I."/>
            <person name="Castelle C.J."/>
            <person name="Singh A."/>
            <person name="Wilkins M.J."/>
            <person name="Williams K.H."/>
            <person name="Banfield J.F."/>
        </authorList>
    </citation>
    <scope>NUCLEOTIDE SEQUENCE [LARGE SCALE GENOMIC DNA]</scope>
</reference>
<evidence type="ECO:0000256" key="2">
    <source>
        <dbReference type="ARBA" id="ARBA00022980"/>
    </source>
</evidence>
<dbReference type="AlphaFoldDB" id="A0A0G0QXP7"/>
<evidence type="ECO:0000256" key="5">
    <source>
        <dbReference type="RuleBase" id="RU003869"/>
    </source>
</evidence>
<feature type="domain" description="Large ribosomal subunit protein uL6 alpha-beta" evidence="7">
    <location>
        <begin position="90"/>
        <end position="163"/>
    </location>
</feature>
<dbReference type="GO" id="GO:0019843">
    <property type="term" value="F:rRNA binding"/>
    <property type="evidence" value="ECO:0007669"/>
    <property type="project" value="UniProtKB-UniRule"/>
</dbReference>
<proteinExistence type="inferred from homology"/>
<dbReference type="Pfam" id="PF00347">
    <property type="entry name" value="Ribosomal_L6"/>
    <property type="match status" value="2"/>
</dbReference>
<name>A0A0G0QXP7_9BACT</name>
<protein>
    <recommendedName>
        <fullName evidence="4">Large ribosomal subunit protein uL6</fullName>
    </recommendedName>
</protein>
<evidence type="ECO:0000256" key="6">
    <source>
        <dbReference type="RuleBase" id="RU003870"/>
    </source>
</evidence>
<feature type="domain" description="Large ribosomal subunit protein uL6 alpha-beta" evidence="7">
    <location>
        <begin position="11"/>
        <end position="82"/>
    </location>
</feature>
<dbReference type="PANTHER" id="PTHR11655">
    <property type="entry name" value="60S/50S RIBOSOMAL PROTEIN L6/L9"/>
    <property type="match status" value="1"/>
</dbReference>
<comment type="similarity">
    <text evidence="1 4 5">Belongs to the universal ribosomal protein uL6 family.</text>
</comment>
<evidence type="ECO:0000313" key="9">
    <source>
        <dbReference type="Proteomes" id="UP000034215"/>
    </source>
</evidence>
<keyword evidence="2 4" id="KW-0689">Ribosomal protein</keyword>
<dbReference type="NCBIfam" id="TIGR03654">
    <property type="entry name" value="L6_bact"/>
    <property type="match status" value="1"/>
</dbReference>
<dbReference type="InterPro" id="IPR019906">
    <property type="entry name" value="Ribosomal_uL6_bac-type"/>
</dbReference>
<evidence type="ECO:0000256" key="4">
    <source>
        <dbReference type="HAMAP-Rule" id="MF_01365"/>
    </source>
</evidence>
<dbReference type="FunFam" id="3.90.930.12:FF:000001">
    <property type="entry name" value="50S ribosomal protein L6"/>
    <property type="match status" value="1"/>
</dbReference>
<dbReference type="InterPro" id="IPR020040">
    <property type="entry name" value="Ribosomal_uL6_a/b-dom"/>
</dbReference>
<dbReference type="GO" id="GO:0003735">
    <property type="term" value="F:structural constituent of ribosome"/>
    <property type="evidence" value="ECO:0007669"/>
    <property type="project" value="UniProtKB-UniRule"/>
</dbReference>
<dbReference type="PATRIC" id="fig|1618576.3.peg.17"/>
<sequence>MSKIGKQPITIPAGVTVEISGHTVTVTGSKGTIKRHFAPEIAVVIEDAKVIVSAKGSAKYVMSLFGTTRALINNDVIGVSTGWSKKMELVGTGFRAETSGNELSLTVGYSHPVKVKAPEGVTFKVEKTIVTVEGFDKEKVGQVAADIRAVRPPEPYKGKGIKYVDEVIRRKAGKAAAAKAGGTA</sequence>
<dbReference type="GO" id="GO:0022625">
    <property type="term" value="C:cytosolic large ribosomal subunit"/>
    <property type="evidence" value="ECO:0007669"/>
    <property type="project" value="UniProtKB-UniRule"/>
</dbReference>
<keyword evidence="3 4" id="KW-0687">Ribonucleoprotein</keyword>
<comment type="function">
    <text evidence="4 6">This protein binds to the 23S rRNA, and is important in its secondary structure. It is located near the subunit interface in the base of the L7/L12 stalk, and near the tRNA binding site of the peptidyltransferase center.</text>
</comment>
<dbReference type="GO" id="GO:0002181">
    <property type="term" value="P:cytoplasmic translation"/>
    <property type="evidence" value="ECO:0007669"/>
    <property type="project" value="TreeGrafter"/>
</dbReference>
<dbReference type="InterPro" id="IPR000702">
    <property type="entry name" value="Ribosomal_uL6-like"/>
</dbReference>
<evidence type="ECO:0000313" key="8">
    <source>
        <dbReference type="EMBL" id="KKR44963.1"/>
    </source>
</evidence>
<dbReference type="PROSITE" id="PS00525">
    <property type="entry name" value="RIBOSOMAL_L6_1"/>
    <property type="match status" value="1"/>
</dbReference>
<comment type="caution">
    <text evidence="8">The sequence shown here is derived from an EMBL/GenBank/DDBJ whole genome shotgun (WGS) entry which is preliminary data.</text>
</comment>
<keyword evidence="4 6" id="KW-0694">RNA-binding</keyword>
<dbReference type="PANTHER" id="PTHR11655:SF14">
    <property type="entry name" value="LARGE RIBOSOMAL SUBUNIT PROTEIN UL6M"/>
    <property type="match status" value="1"/>
</dbReference>
<dbReference type="SUPFAM" id="SSF56053">
    <property type="entry name" value="Ribosomal protein L6"/>
    <property type="match status" value="2"/>
</dbReference>
<dbReference type="EMBL" id="LBYA01000001">
    <property type="protein sequence ID" value="KKR44963.1"/>
    <property type="molecule type" value="Genomic_DNA"/>
</dbReference>
<dbReference type="Gene3D" id="3.90.930.12">
    <property type="entry name" value="Ribosomal protein L6, alpha-beta domain"/>
    <property type="match status" value="2"/>
</dbReference>
<dbReference type="InterPro" id="IPR036789">
    <property type="entry name" value="Ribosomal_uL6-like_a/b-dom_sf"/>
</dbReference>
<dbReference type="HAMAP" id="MF_01365_B">
    <property type="entry name" value="Ribosomal_uL6_B"/>
    <property type="match status" value="1"/>
</dbReference>
<gene>
    <name evidence="4" type="primary">rplF</name>
    <name evidence="8" type="ORF">UT76_C0001G0016</name>
</gene>
<accession>A0A0G0QXP7</accession>
<keyword evidence="4 6" id="KW-0699">rRNA-binding</keyword>
<dbReference type="PRINTS" id="PR00059">
    <property type="entry name" value="RIBOSOMALL6"/>
</dbReference>
<organism evidence="8 9">
    <name type="scientific">Candidatus Woesebacteria bacterium GW2011_GWB1_40_12</name>
    <dbReference type="NCBI Taxonomy" id="1618576"/>
    <lineage>
        <taxon>Bacteria</taxon>
        <taxon>Candidatus Woeseibacteriota</taxon>
    </lineage>
</organism>
<evidence type="ECO:0000256" key="1">
    <source>
        <dbReference type="ARBA" id="ARBA00009356"/>
    </source>
</evidence>
<evidence type="ECO:0000259" key="7">
    <source>
        <dbReference type="Pfam" id="PF00347"/>
    </source>
</evidence>
<dbReference type="PIRSF" id="PIRSF002162">
    <property type="entry name" value="Ribosomal_L6"/>
    <property type="match status" value="1"/>
</dbReference>
<comment type="subunit">
    <text evidence="4">Part of the 50S ribosomal subunit.</text>
</comment>
<evidence type="ECO:0000256" key="3">
    <source>
        <dbReference type="ARBA" id="ARBA00023274"/>
    </source>
</evidence>
<dbReference type="InterPro" id="IPR002358">
    <property type="entry name" value="Ribosomal_uL6_CS"/>
</dbReference>